<dbReference type="AlphaFoldDB" id="A0A7X1MH58"/>
<reference evidence="2 3" key="1">
    <citation type="submission" date="2020-08" db="EMBL/GenBank/DDBJ databases">
        <title>Streptomyces sp. PSKA01 genome sequencing and assembly.</title>
        <authorList>
            <person name="Mandal S."/>
            <person name="Maiti P.K."/>
            <person name="Das P."/>
        </authorList>
    </citation>
    <scope>NUCLEOTIDE SEQUENCE [LARGE SCALE GENOMIC DNA]</scope>
    <source>
        <strain evidence="2 3">PSKA01</strain>
    </source>
</reference>
<accession>A0A7X1MH58</accession>
<keyword evidence="2" id="KW-0067">ATP-binding</keyword>
<evidence type="ECO:0000256" key="1">
    <source>
        <dbReference type="ARBA" id="ARBA00022448"/>
    </source>
</evidence>
<sequence length="105" mass="12052">QDSKLLLMDEPFAALDAITRDVLHDELTRIWRETGLSVLFVTHNVREAVRLAQRVVLLSSRPGRIAREWTVGIPHPRRIEDSAVAELSVEITEELRGEIRRHGQH</sequence>
<proteinExistence type="predicted"/>
<gene>
    <name evidence="2" type="ORF">H4N64_44300</name>
</gene>
<keyword evidence="1" id="KW-0813">Transport</keyword>
<keyword evidence="2" id="KW-0547">Nucleotide-binding</keyword>
<comment type="caution">
    <text evidence="2">The sequence shown here is derived from an EMBL/GenBank/DDBJ whole genome shotgun (WGS) entry which is preliminary data.</text>
</comment>
<organism evidence="2 3">
    <name type="scientific">Streptomyces cupreus</name>
    <dbReference type="NCBI Taxonomy" id="2759956"/>
    <lineage>
        <taxon>Bacteria</taxon>
        <taxon>Bacillati</taxon>
        <taxon>Actinomycetota</taxon>
        <taxon>Actinomycetes</taxon>
        <taxon>Kitasatosporales</taxon>
        <taxon>Streptomycetaceae</taxon>
        <taxon>Streptomyces</taxon>
    </lineage>
</organism>
<dbReference type="InterPro" id="IPR050166">
    <property type="entry name" value="ABC_transporter_ATP-bind"/>
</dbReference>
<dbReference type="EMBL" id="JACMSF010000201">
    <property type="protein sequence ID" value="MBC2908380.1"/>
    <property type="molecule type" value="Genomic_DNA"/>
</dbReference>
<dbReference type="PANTHER" id="PTHR42788">
    <property type="entry name" value="TAURINE IMPORT ATP-BINDING PROTEIN-RELATED"/>
    <property type="match status" value="1"/>
</dbReference>
<dbReference type="SUPFAM" id="SSF52540">
    <property type="entry name" value="P-loop containing nucleoside triphosphate hydrolases"/>
    <property type="match status" value="1"/>
</dbReference>
<dbReference type="GO" id="GO:0005524">
    <property type="term" value="F:ATP binding"/>
    <property type="evidence" value="ECO:0007669"/>
    <property type="project" value="UniProtKB-KW"/>
</dbReference>
<protein>
    <submittedName>
        <fullName evidence="2">ABC transporter ATP-binding protein</fullName>
    </submittedName>
</protein>
<dbReference type="Gene3D" id="3.40.50.300">
    <property type="entry name" value="P-loop containing nucleotide triphosphate hydrolases"/>
    <property type="match status" value="1"/>
</dbReference>
<evidence type="ECO:0000313" key="3">
    <source>
        <dbReference type="Proteomes" id="UP000584670"/>
    </source>
</evidence>
<dbReference type="Proteomes" id="UP000584670">
    <property type="component" value="Unassembled WGS sequence"/>
</dbReference>
<evidence type="ECO:0000313" key="2">
    <source>
        <dbReference type="EMBL" id="MBC2908380.1"/>
    </source>
</evidence>
<keyword evidence="3" id="KW-1185">Reference proteome</keyword>
<name>A0A7X1MH58_9ACTN</name>
<dbReference type="PANTHER" id="PTHR42788:SF13">
    <property type="entry name" value="ALIPHATIC SULFONATES IMPORT ATP-BINDING PROTEIN SSUB"/>
    <property type="match status" value="1"/>
</dbReference>
<feature type="non-terminal residue" evidence="2">
    <location>
        <position position="1"/>
    </location>
</feature>
<dbReference type="InterPro" id="IPR027417">
    <property type="entry name" value="P-loop_NTPase"/>
</dbReference>